<dbReference type="PANTHER" id="PTHR39173">
    <property type="entry name" value="ACETYLTRANSFERASE"/>
    <property type="match status" value="1"/>
</dbReference>
<dbReference type="GO" id="GO:0016747">
    <property type="term" value="F:acyltransferase activity, transferring groups other than amino-acyl groups"/>
    <property type="evidence" value="ECO:0007669"/>
    <property type="project" value="InterPro"/>
</dbReference>
<dbReference type="InterPro" id="IPR000182">
    <property type="entry name" value="GNAT_dom"/>
</dbReference>
<proteinExistence type="predicted"/>
<dbReference type="KEGG" id="lit:FPZ52_10130"/>
<evidence type="ECO:0000313" key="2">
    <source>
        <dbReference type="EMBL" id="QDY70324.1"/>
    </source>
</evidence>
<protein>
    <submittedName>
        <fullName evidence="2">GNAT family N-acetyltransferase</fullName>
    </submittedName>
</protein>
<dbReference type="AlphaFoldDB" id="A0A5B8IXA1"/>
<gene>
    <name evidence="2" type="ORF">FPZ52_10130</name>
</gene>
<dbReference type="EMBL" id="CP042261">
    <property type="protein sequence ID" value="QDY70324.1"/>
    <property type="molecule type" value="Genomic_DNA"/>
</dbReference>
<feature type="domain" description="N-acetyltransferase" evidence="1">
    <location>
        <begin position="34"/>
        <end position="185"/>
    </location>
</feature>
<evidence type="ECO:0000259" key="1">
    <source>
        <dbReference type="PROSITE" id="PS51186"/>
    </source>
</evidence>
<keyword evidence="3" id="KW-1185">Reference proteome</keyword>
<name>A0A5B8IXA1_9RHOB</name>
<dbReference type="PANTHER" id="PTHR39173:SF1">
    <property type="entry name" value="ACETYLTRANSFERASE"/>
    <property type="match status" value="1"/>
</dbReference>
<dbReference type="InterPro" id="IPR016181">
    <property type="entry name" value="Acyl_CoA_acyltransferase"/>
</dbReference>
<evidence type="ECO:0000313" key="3">
    <source>
        <dbReference type="Proteomes" id="UP000318483"/>
    </source>
</evidence>
<dbReference type="Pfam" id="PF13302">
    <property type="entry name" value="Acetyltransf_3"/>
    <property type="match status" value="1"/>
</dbReference>
<dbReference type="CDD" id="cd04301">
    <property type="entry name" value="NAT_SF"/>
    <property type="match status" value="1"/>
</dbReference>
<dbReference type="SUPFAM" id="SSF55729">
    <property type="entry name" value="Acyl-CoA N-acyltransferases (Nat)"/>
    <property type="match status" value="1"/>
</dbReference>
<sequence length="185" mass="20258">MMQLIKPDLAHLDGFRDALSKGWSPNNLRPEASQEILSAISEDAAAYVATLDDMDGKGAPVTLPDGSKVPRLPGFNRWIWDDGFCGSVGFRWQPGGAELPSYCHGHIGYTVVPWRRGQGYARHALALLLDEVRPLGLPYVELTTEHDNIPSQKVMEANGSVLVGATHKPGRHGDSEMLLYRIALT</sequence>
<reference evidence="2 3" key="1">
    <citation type="submission" date="2019-07" db="EMBL/GenBank/DDBJ databases">
        <title>Litoreibacter alkalisoli sp. nov., isolated from saline-alkaline soil.</title>
        <authorList>
            <person name="Wang S."/>
            <person name="Xu L."/>
            <person name="Xing Y.-T."/>
            <person name="Sun J.-Q."/>
        </authorList>
    </citation>
    <scope>NUCLEOTIDE SEQUENCE [LARGE SCALE GENOMIC DNA]</scope>
    <source>
        <strain evidence="2 3">LN3S51</strain>
    </source>
</reference>
<accession>A0A5B8IXA1</accession>
<dbReference type="PROSITE" id="PS51186">
    <property type="entry name" value="GNAT"/>
    <property type="match status" value="1"/>
</dbReference>
<dbReference type="OrthoDB" id="5293267at2"/>
<dbReference type="Proteomes" id="UP000318483">
    <property type="component" value="Chromosome"/>
</dbReference>
<dbReference type="Gene3D" id="3.40.630.30">
    <property type="match status" value="1"/>
</dbReference>
<organism evidence="2 3">
    <name type="scientific">Qingshengfaniella alkalisoli</name>
    <dbReference type="NCBI Taxonomy" id="2599296"/>
    <lineage>
        <taxon>Bacteria</taxon>
        <taxon>Pseudomonadati</taxon>
        <taxon>Pseudomonadota</taxon>
        <taxon>Alphaproteobacteria</taxon>
        <taxon>Rhodobacterales</taxon>
        <taxon>Paracoccaceae</taxon>
        <taxon>Qingshengfaniella</taxon>
    </lineage>
</organism>
<keyword evidence="2" id="KW-0808">Transferase</keyword>